<dbReference type="InterPro" id="IPR013783">
    <property type="entry name" value="Ig-like_fold"/>
</dbReference>
<dbReference type="GO" id="GO:0004553">
    <property type="term" value="F:hydrolase activity, hydrolyzing O-glycosyl compounds"/>
    <property type="evidence" value="ECO:0007669"/>
    <property type="project" value="UniProtKB-ARBA"/>
</dbReference>
<dbReference type="GO" id="GO:0030246">
    <property type="term" value="F:carbohydrate binding"/>
    <property type="evidence" value="ECO:0007669"/>
    <property type="project" value="InterPro"/>
</dbReference>
<evidence type="ECO:0000259" key="6">
    <source>
        <dbReference type="Pfam" id="PF09137"/>
    </source>
</evidence>
<dbReference type="Pfam" id="PF25978">
    <property type="entry name" value="DUF7997"/>
    <property type="match status" value="1"/>
</dbReference>
<dbReference type="RefSeq" id="WP_073309133.1">
    <property type="nucleotide sequence ID" value="NZ_FQWV01000005.1"/>
</dbReference>
<evidence type="ECO:0000256" key="4">
    <source>
        <dbReference type="SAM" id="MobiDB-lite"/>
    </source>
</evidence>
<dbReference type="Pfam" id="PF00723">
    <property type="entry name" value="Glyco_hydro_15"/>
    <property type="match status" value="1"/>
</dbReference>
<feature type="domain" description="Glucodextranase N-terminal" evidence="6">
    <location>
        <begin position="694"/>
        <end position="994"/>
    </location>
</feature>
<dbReference type="InterPro" id="IPR012341">
    <property type="entry name" value="6hp_glycosidase-like_sf"/>
</dbReference>
<dbReference type="InterPro" id="IPR058310">
    <property type="entry name" value="DUF7997"/>
</dbReference>
<dbReference type="InterPro" id="IPR014718">
    <property type="entry name" value="GH-type_carb-bd"/>
</dbReference>
<accession>A0A1M5R262</accession>
<dbReference type="OrthoDB" id="36362at2157"/>
<dbReference type="SUPFAM" id="SSF74650">
    <property type="entry name" value="Galactose mutarotase-like"/>
    <property type="match status" value="1"/>
</dbReference>
<dbReference type="PANTHER" id="PTHR31616:SF0">
    <property type="entry name" value="GLUCAN 1,4-ALPHA-GLUCOSIDASE"/>
    <property type="match status" value="1"/>
</dbReference>
<gene>
    <name evidence="8" type="ORF">SAMN05443636_2015</name>
</gene>
<dbReference type="Gene3D" id="1.50.10.10">
    <property type="match status" value="2"/>
</dbReference>
<evidence type="ECO:0000256" key="3">
    <source>
        <dbReference type="ARBA" id="ARBA00023295"/>
    </source>
</evidence>
<proteinExistence type="inferred from homology"/>
<evidence type="ECO:0000256" key="2">
    <source>
        <dbReference type="ARBA" id="ARBA00022801"/>
    </source>
</evidence>
<dbReference type="GO" id="GO:0005975">
    <property type="term" value="P:carbohydrate metabolic process"/>
    <property type="evidence" value="ECO:0007669"/>
    <property type="project" value="InterPro"/>
</dbReference>
<evidence type="ECO:0000313" key="8">
    <source>
        <dbReference type="EMBL" id="SHH20120.1"/>
    </source>
</evidence>
<dbReference type="InterPro" id="IPR011613">
    <property type="entry name" value="GH15-like"/>
</dbReference>
<feature type="region of interest" description="Disordered" evidence="4">
    <location>
        <begin position="1"/>
        <end position="27"/>
    </location>
</feature>
<dbReference type="PROSITE" id="PS00820">
    <property type="entry name" value="GLUCOAMYLASE"/>
    <property type="match status" value="1"/>
</dbReference>
<keyword evidence="9" id="KW-1185">Reference proteome</keyword>
<keyword evidence="3" id="KW-0326">Glycosidase</keyword>
<keyword evidence="2" id="KW-0378">Hydrolase</keyword>
<dbReference type="Proteomes" id="UP000184357">
    <property type="component" value="Unassembled WGS sequence"/>
</dbReference>
<comment type="similarity">
    <text evidence="1">Belongs to the glycosyl hydrolase 15 family.</text>
</comment>
<evidence type="ECO:0000256" key="1">
    <source>
        <dbReference type="ARBA" id="ARBA00006188"/>
    </source>
</evidence>
<feature type="compositionally biased region" description="Low complexity" evidence="4">
    <location>
        <begin position="688"/>
        <end position="697"/>
    </location>
</feature>
<dbReference type="Gene3D" id="2.60.40.10">
    <property type="entry name" value="Immunoglobulins"/>
    <property type="match status" value="1"/>
</dbReference>
<dbReference type="InterPro" id="IPR011013">
    <property type="entry name" value="Gal_mutarotase_sf_dom"/>
</dbReference>
<reference evidence="8 9" key="1">
    <citation type="submission" date="2016-11" db="EMBL/GenBank/DDBJ databases">
        <authorList>
            <person name="Jaros S."/>
            <person name="Januszkiewicz K."/>
            <person name="Wedrychowicz H."/>
        </authorList>
    </citation>
    <scope>NUCLEOTIDE SEQUENCE [LARGE SCALE GENOMIC DNA]</scope>
    <source>
        <strain evidence="8 9">DSM 9297</strain>
    </source>
</reference>
<evidence type="ECO:0000259" key="7">
    <source>
        <dbReference type="Pfam" id="PF25978"/>
    </source>
</evidence>
<organism evidence="8 9">
    <name type="scientific">Halobaculum gomorrense</name>
    <dbReference type="NCBI Taxonomy" id="43928"/>
    <lineage>
        <taxon>Archaea</taxon>
        <taxon>Methanobacteriati</taxon>
        <taxon>Methanobacteriota</taxon>
        <taxon>Stenosarchaea group</taxon>
        <taxon>Halobacteria</taxon>
        <taxon>Halobacteriales</taxon>
        <taxon>Haloferacaceae</taxon>
        <taxon>Halobaculum</taxon>
    </lineage>
</organism>
<evidence type="ECO:0000259" key="5">
    <source>
        <dbReference type="Pfam" id="PF00723"/>
    </source>
</evidence>
<dbReference type="InterPro" id="IPR046966">
    <property type="entry name" value="Glucoamylase_active_site"/>
</dbReference>
<feature type="region of interest" description="Disordered" evidence="4">
    <location>
        <begin position="684"/>
        <end position="704"/>
    </location>
</feature>
<dbReference type="STRING" id="43928.SAMN05443636_2015"/>
<dbReference type="EMBL" id="FQWV01000005">
    <property type="protein sequence ID" value="SHH20120.1"/>
    <property type="molecule type" value="Genomic_DNA"/>
</dbReference>
<evidence type="ECO:0000313" key="9">
    <source>
        <dbReference type="Proteomes" id="UP000184357"/>
    </source>
</evidence>
<dbReference type="PANTHER" id="PTHR31616">
    <property type="entry name" value="TREHALASE"/>
    <property type="match status" value="1"/>
</dbReference>
<dbReference type="InterPro" id="IPR008928">
    <property type="entry name" value="6-hairpin_glycosidase_sf"/>
</dbReference>
<dbReference type="Pfam" id="PF09137">
    <property type="entry name" value="Glucodextran_N"/>
    <property type="match status" value="1"/>
</dbReference>
<dbReference type="Gene3D" id="2.70.98.10">
    <property type="match status" value="1"/>
</dbReference>
<sequence>MRLRTALNDYKRDRGHGAAGTASTAHGALSGRGERLVHVSPTGGIRDYSSALSGLSGIDRSRFGIETGEQTYWFDDLETVRQHYYRETTLVETEYDAGAFTVHQYDLTLGREHVTHVELRGSIPPEAHLVAYLTLAPEGQETRVGRLIHEGAGPTDGDAVEVFHRDEHDFLTASTGLDDVRAQIPERFEEILDSNPVALPREGALNRYEDTHLSGDVVVTAPLERAGRGLRTTLVTTLTDGDADRERTLASLRECATDHAGADELRTVARERAAVAVEEDGPRRGTVRADLRALSLLEAPSGGRIAGPEFDPFFRNSGGYGYTWFRDDARISLDLLRANEPLALGVDTEELARSARFYCDAQQADGSWPHRVWAVDGSLAPGWANARVEGREGSDEYQADQTAITVTYLATLLREHGDALSAADERRVRESVADGVDALDDARDDDGLPSRCQNLWEDMAGRFAHTAATFVEAYAAVARAPVSDDLRERGRAGAEGTFAALDALWDADGGTYAVRLVDGERDDRLDASTFALADALAAVEAVDGLHVADEDVDRVTDHVRASLSGLYRDPSESAVEGLIRYEGDEWRTARQDGEKVWTLATAMGASGAATLGALLTDRGREQVGGRLLDRAAELYALLEDGGPLTTPMGYLPEQWYDDGTPDSATPLGYAHGVRLGATATLAERDALPSGAASPSAPTDRPRWTTGEKFGVGTVADHGESEASRVWFTLTEGALTEVRFPRVDLMNLRTLDFVVSAADDDDDYTVRTHVEGPRDGEDTVERRVRPSADDALLYEHTIAETGDGRGHEWELRVEYAVDPAHDALVADVEFRAGDGDEYDVYAAADTALTNTGTRDRGLRLGEPGSHHLVARDAGAYTGDTDDAMLVDEDGNGYSVAVAMATAGRFDWATVCAAGSDELAALLATGEVPRTRSSVDDDSVVLVGRLGSGTHASETLALGFARQADASAALGEAVGSLATGYDGVAAAYRESWRAFLDDRPLPDAVAGDDDLANQYRTALMTLRAVEDKTYRGASVASPSVPWGEAVHADEQKGYGYNFVWARDLYQVFTASLLTGDIATAVDQLEYIYEFQQDEDGFIPQNTYLNGITRWGGEQMDNISFPAVMAYQLWAAGVDFDDTQYDYEHVRRSADYVARNGPASGQERWEEEAGYSPSSIAAEIAGLACGGKLALETGDDANALVWLAIADRWAAEVEAWTATESGTARHTHTPYYVRVTRDGDPEAGHLRTLANDGPRLDERDIIDAGFLELVRLGIKPWDDEAIRNSVREVDDTIRVDLPAGAAFYRYNGDGYGEREEGDVGAPWSVENHGKGRLWPLLTGERGEYELWADPDETSREAALEPATLLQTMQRLANSGRMIPEQVWDRDYRTKYDWEYGEGTGSATPLAWSMAQFVRLAHGIDADEPVETPAFIRERFLDRRLHDSDEKPALRVDTNFQGNSVVVSGETTGARVAVTTPVDSAVVAVEDGEFETTLDIGYGENDITVAAASVADLERAATTVSRFTV</sequence>
<feature type="domain" description="DUF7997" evidence="7">
    <location>
        <begin position="1"/>
        <end position="246"/>
    </location>
</feature>
<feature type="domain" description="GH15-like" evidence="5">
    <location>
        <begin position="1016"/>
        <end position="1413"/>
    </location>
</feature>
<dbReference type="InterPro" id="IPR015220">
    <property type="entry name" value="Glucodextranase_N"/>
</dbReference>
<dbReference type="SUPFAM" id="SSF48208">
    <property type="entry name" value="Six-hairpin glycosidases"/>
    <property type="match status" value="2"/>
</dbReference>
<protein>
    <submittedName>
        <fullName evidence="8">Glucan 1,4-alpha-glucosidase</fullName>
    </submittedName>
</protein>
<name>A0A1M5R262_9EURY</name>